<sequence>MSTTDQEQQPAANNGPVIIADDFSADDSSSDRATSVASSSTSLASSILNHRIENGRTYHRYKDGQYSYPNDEKEADRLDLQHNVFLLTLDYRLGLAPIAQPEAKVGRVLDVGTGTGLWCVEFGDEHPDAEVHFRSCYFDSVSGCKNVVGIDLSPAQTQFVPPNVKFEVDDLEEPWTYHTKFDYIHTRAMTSSISDWRRFFKQSYDFLEPGGYLELQEGHMRPECDDGTLKPDSPLVEWVDRLEEACNIFGRPFVDCPSLRPLLEEVGFEDVVVTKYKWPLNAWPKDPHYRELGIWTLENMLEGLEAWSMAPFTRALEWTKEEVNVFLIGVRNELKNKNVHGYIAVYIIHARKPLKETEENREAS</sequence>
<dbReference type="PANTHER" id="PTHR43591">
    <property type="entry name" value="METHYLTRANSFERASE"/>
    <property type="match status" value="1"/>
</dbReference>
<dbReference type="Proteomes" id="UP000830671">
    <property type="component" value="Chromosome 7"/>
</dbReference>
<dbReference type="GO" id="GO:0008168">
    <property type="term" value="F:methyltransferase activity"/>
    <property type="evidence" value="ECO:0007669"/>
    <property type="project" value="TreeGrafter"/>
</dbReference>
<dbReference type="AlphaFoldDB" id="A0A9Q8T4K7"/>
<dbReference type="PANTHER" id="PTHR43591:SF31">
    <property type="entry name" value="LAEA-LIKE, PUTATIVE (AFU_ORTHOLOGUE AFUA_8G01930)-RELATED"/>
    <property type="match status" value="1"/>
</dbReference>
<dbReference type="EMBL" id="CP019479">
    <property type="protein sequence ID" value="UQC88112.1"/>
    <property type="molecule type" value="Genomic_DNA"/>
</dbReference>
<evidence type="ECO:0000256" key="2">
    <source>
        <dbReference type="SAM" id="MobiDB-lite"/>
    </source>
</evidence>
<evidence type="ECO:0000313" key="4">
    <source>
        <dbReference type="Proteomes" id="UP000830671"/>
    </source>
</evidence>
<evidence type="ECO:0000313" key="3">
    <source>
        <dbReference type="EMBL" id="UQC88112.1"/>
    </source>
</evidence>
<dbReference type="GeneID" id="73347582"/>
<keyword evidence="4" id="KW-1185">Reference proteome</keyword>
<comment type="similarity">
    <text evidence="1">Belongs to the methyltransferase superfamily. LaeA methyltransferase family.</text>
</comment>
<evidence type="ECO:0000256" key="1">
    <source>
        <dbReference type="ARBA" id="ARBA00038158"/>
    </source>
</evidence>
<dbReference type="RefSeq" id="XP_049149718.1">
    <property type="nucleotide sequence ID" value="XM_049292572.1"/>
</dbReference>
<dbReference type="KEGG" id="clup:CLUP02_13634"/>
<reference evidence="3" key="1">
    <citation type="journal article" date="2021" name="Mol. Plant Microbe Interact.">
        <title>Complete Genome Sequence of the Plant-Pathogenic Fungus Colletotrichum lupini.</title>
        <authorList>
            <person name="Baroncelli R."/>
            <person name="Pensec F."/>
            <person name="Da Lio D."/>
            <person name="Boufleur T."/>
            <person name="Vicente I."/>
            <person name="Sarrocco S."/>
            <person name="Picot A."/>
            <person name="Baraldi E."/>
            <person name="Sukno S."/>
            <person name="Thon M."/>
            <person name="Le Floch G."/>
        </authorList>
    </citation>
    <scope>NUCLEOTIDE SEQUENCE</scope>
    <source>
        <strain evidence="3">IMI 504893</strain>
    </source>
</reference>
<dbReference type="Gene3D" id="3.40.50.150">
    <property type="entry name" value="Vaccinia Virus protein VP39"/>
    <property type="match status" value="1"/>
</dbReference>
<name>A0A9Q8T4K7_9PEZI</name>
<dbReference type="CDD" id="cd02440">
    <property type="entry name" value="AdoMet_MTases"/>
    <property type="match status" value="1"/>
</dbReference>
<gene>
    <name evidence="3" type="ORF">CLUP02_13634</name>
</gene>
<dbReference type="InterPro" id="IPR029063">
    <property type="entry name" value="SAM-dependent_MTases_sf"/>
</dbReference>
<dbReference type="SUPFAM" id="SSF53335">
    <property type="entry name" value="S-adenosyl-L-methionine-dependent methyltransferases"/>
    <property type="match status" value="1"/>
</dbReference>
<dbReference type="Pfam" id="PF13489">
    <property type="entry name" value="Methyltransf_23"/>
    <property type="match status" value="1"/>
</dbReference>
<feature type="region of interest" description="Disordered" evidence="2">
    <location>
        <begin position="1"/>
        <end position="38"/>
    </location>
</feature>
<proteinExistence type="inferred from homology"/>
<protein>
    <recommendedName>
        <fullName evidence="5">Methyltransferase domain-containing protein</fullName>
    </recommendedName>
</protein>
<feature type="compositionally biased region" description="Polar residues" evidence="2">
    <location>
        <begin position="1"/>
        <end position="12"/>
    </location>
</feature>
<evidence type="ECO:0008006" key="5">
    <source>
        <dbReference type="Google" id="ProtNLM"/>
    </source>
</evidence>
<accession>A0A9Q8T4K7</accession>
<organism evidence="3 4">
    <name type="scientific">Colletotrichum lupini</name>
    <dbReference type="NCBI Taxonomy" id="145971"/>
    <lineage>
        <taxon>Eukaryota</taxon>
        <taxon>Fungi</taxon>
        <taxon>Dikarya</taxon>
        <taxon>Ascomycota</taxon>
        <taxon>Pezizomycotina</taxon>
        <taxon>Sordariomycetes</taxon>
        <taxon>Hypocreomycetidae</taxon>
        <taxon>Glomerellales</taxon>
        <taxon>Glomerellaceae</taxon>
        <taxon>Colletotrichum</taxon>
        <taxon>Colletotrichum acutatum species complex</taxon>
    </lineage>
</organism>